<accession>A0A075A0N2</accession>
<feature type="compositionally biased region" description="Polar residues" evidence="1">
    <location>
        <begin position="1485"/>
        <end position="1501"/>
    </location>
</feature>
<sequence length="1948" mass="215725">MSWLRCTAFCTLFIIYGVNPQNLLDYSVYPIGSGFLLTRPNSEADEKKIFLATASNTDGYEVTARIGPLARQAYFSGNRDLSEDPIQVLVHVVNQEVEEDTKTMNFLCHASSLQKSSRVTIPIRICCVISVNTTFSHEFTSCILELTHVQGSVVCHASIKLPAVLWKQKTAPSVTVSYTTVRINHADNHNHNHSQCSAQVSFTGGFITLPAANVVRSVPDAIREIGRSLLLQVPRRELRISEEFAVSVRLKRGDDVSDFTLRCEVPANSYVDFVRVIWPGGLKTTKEPNLDLPFNTPISSAVHTARSDGAVQNVWDIFHRSIISQKRNITEIVARFREDLARSETTSSYSPASEVYKLLFRVMRPPAGSSGRVAPRIFWSLVSLSRRNSPDRAVGGSPIVTRLNIESSELKYLAMVLKTSALVNVAALSGRPTTHPVWVYGLTHDGQLIDVTDRATCHTGDDAVIHFANDSCSKLGFSGAELDGSPGLPLVAKLDGRSATTTLLVWFPKPPALRLVIGPDTVENSPPNMGLEKMTPIRLKRLATEIASSHSAMDYGRSWNAAQHQQQLLHSPANRTSETFFQHLPIRVLARFILAGSVLYDKDVLGGKIDQYVDVTEYTAHRLRLVHNSSEDNSTSTASAELVMIYRNDQLQAAEPKSSMELMNGQPNLRDPLPGPSHVWLLGKHPGLIHLRLETLDATVLRAAIPPGLEKQLKDQQQKTSANASDLENLLRSSKSTVQMAVEITEETSVWPVGMSAQFVTDVRVKMRQSFDPGLPWDAHQTSLFRGHSNLQTNEEILPLTSGLYGIQLDLVGGRMMHSGTIHKSFGHETNLDGSDQLLHNHFRGSSRSYLLNGSRADFPRPKSSDSSGLVVVWIHLSDGSIILWHRMIELYQAMNKDMPFRLSINNLHPEVFEVTGSSIVLVERKRRGRSASLAAWDRRLRNLNENRFSRPTPRIAYGQKMLRYSSQMRFQSDSTQLDDSSPPSFADHLMSDEHTGATWSGPTVWIRRDGLSFTGDVLEMGLLSASGELLVPKMRLPANIVTPKPANDAQEFEKSPVTGRQNSQFPLNSDRIDKNSGFPAGYSPDQITENQFDSGSKKYTSGGKSINAELEETNHGLMAFKDAPGYRGQQMGLDRSVMTGDKGIVESNRKVPYAGPLHEKSLSDQNEESKPALPTSLERHQHSPDGQQGTGDGSRPALEMSMYILLGLFALVGLVFAVNCGAAVARYRWERSSRRRSANSGELVQQSPSKVADQPLATSEGIPKEFTENALEAECKPIIDKGSTENVLERCKRFILPRRPKRKPLLHRDNNWVWISREKAVDVIGVSDQSTLSVSLGNPIVPNSPILTNSANEVLQVAGTGEQRKIARSQSYGTRHGTTTAVLSVGEADMLLLHSPYHKSTWQDSLRPGTGRVASYVDRSIHNTPVSFVPKFVPRSPWDSEEPQSMKTSEVHTLGRPFRHHTTETLMQRNYQGQECSIRIISNPLSDGNCGNRSDPSSQRNSEHERSSYHNTSERCGKEVWFHAANRTLMGSASASMRRRRTYNMKNSNWDSSASPLICAGQTTPIGGNQPSLFSFPNQTAPLKQGNHMTVAYGDAVMHEAVMCRSWVRPRSINHTPNRDIGNIILNDVPTQHTPVQDYSSPWHARHAQPVNKTNACASNQPIVDQMEARTSVPIKERFTVLDQLRESRELGQVGNSFSPVDYAPYPPVRTTSKATNCRTLETRGGARKSHSAPGHRPMSLPQAFQVSNDLYSILAGNTTSTSASILLDSHSQLNATDSQRHLKSNPSEESLWWYHPVRQPRRRKRRQDNKQSVTSQKPTASGPTSMETAEETVRPVDRVDSSETLEYACPASCECDDVIKCSERVDTSRGLQRQVQPPSFPGGQSTQVNMSSVSDLAWDKELLALSHDRLVAYFADMKESSIGVSLTGTVQSTTAHRITASGMLAQ</sequence>
<feature type="signal peptide" evidence="2">
    <location>
        <begin position="1"/>
        <end position="20"/>
    </location>
</feature>
<feature type="compositionally biased region" description="Basic and acidic residues" evidence="1">
    <location>
        <begin position="1833"/>
        <end position="1842"/>
    </location>
</feature>
<dbReference type="Pfam" id="PF16070">
    <property type="entry name" value="Ig_TMEM132_4th"/>
    <property type="match status" value="1"/>
</dbReference>
<name>A0A075A0N2_OPIVI</name>
<evidence type="ECO:0000313" key="5">
    <source>
        <dbReference type="Proteomes" id="UP000054324"/>
    </source>
</evidence>
<dbReference type="Proteomes" id="UP000054324">
    <property type="component" value="Unassembled WGS sequence"/>
</dbReference>
<evidence type="ECO:0000259" key="3">
    <source>
        <dbReference type="Pfam" id="PF16070"/>
    </source>
</evidence>
<feature type="region of interest" description="Disordered" evidence="1">
    <location>
        <begin position="1147"/>
        <end position="1195"/>
    </location>
</feature>
<feature type="region of interest" description="Disordered" evidence="1">
    <location>
        <begin position="1795"/>
        <end position="1842"/>
    </location>
</feature>
<feature type="region of interest" description="Disordered" evidence="1">
    <location>
        <begin position="1485"/>
        <end position="1513"/>
    </location>
</feature>
<dbReference type="InterPro" id="IPR026307">
    <property type="entry name" value="TMEM132"/>
</dbReference>
<dbReference type="KEGG" id="ovi:T265_13443"/>
<feature type="compositionally biased region" description="Basic and acidic residues" evidence="1">
    <location>
        <begin position="1158"/>
        <end position="1171"/>
    </location>
</feature>
<evidence type="ECO:0000313" key="4">
    <source>
        <dbReference type="EMBL" id="KER29095.1"/>
    </source>
</evidence>
<gene>
    <name evidence="4" type="ORF">T265_13443</name>
</gene>
<dbReference type="PANTHER" id="PTHR13388">
    <property type="entry name" value="DETONATOR, ISOFORM E"/>
    <property type="match status" value="1"/>
</dbReference>
<dbReference type="EMBL" id="KL596685">
    <property type="protein sequence ID" value="KER29095.1"/>
    <property type="molecule type" value="Genomic_DNA"/>
</dbReference>
<evidence type="ECO:0000256" key="1">
    <source>
        <dbReference type="SAM" id="MobiDB-lite"/>
    </source>
</evidence>
<dbReference type="GeneID" id="20327610"/>
<feature type="compositionally biased region" description="Polar residues" evidence="1">
    <location>
        <begin position="1812"/>
        <end position="1829"/>
    </location>
</feature>
<feature type="region of interest" description="Disordered" evidence="1">
    <location>
        <begin position="1046"/>
        <end position="1101"/>
    </location>
</feature>
<dbReference type="OrthoDB" id="10026202at2759"/>
<feature type="domain" description="Transmembrane protein family 132 fourth" evidence="3">
    <location>
        <begin position="415"/>
        <end position="509"/>
    </location>
</feature>
<dbReference type="CTD" id="20327610"/>
<feature type="compositionally biased region" description="Basic and acidic residues" evidence="1">
    <location>
        <begin position="1502"/>
        <end position="1513"/>
    </location>
</feature>
<feature type="chain" id="PRO_5001704462" description="Transmembrane protein family 132 fourth domain-containing protein" evidence="2">
    <location>
        <begin position="21"/>
        <end position="1948"/>
    </location>
</feature>
<feature type="region of interest" description="Disordered" evidence="1">
    <location>
        <begin position="1236"/>
        <end position="1258"/>
    </location>
</feature>
<dbReference type="STRING" id="6198.A0A075A0N2"/>
<feature type="non-terminal residue" evidence="4">
    <location>
        <position position="1948"/>
    </location>
</feature>
<keyword evidence="5" id="KW-1185">Reference proteome</keyword>
<evidence type="ECO:0000256" key="2">
    <source>
        <dbReference type="SAM" id="SignalP"/>
    </source>
</evidence>
<feature type="compositionally biased region" description="Polar residues" evidence="1">
    <location>
        <begin position="1059"/>
        <end position="1068"/>
    </location>
</feature>
<protein>
    <recommendedName>
        <fullName evidence="3">Transmembrane protein family 132 fourth domain-containing protein</fullName>
    </recommendedName>
</protein>
<organism evidence="4 5">
    <name type="scientific">Opisthorchis viverrini</name>
    <name type="common">Southeast Asian liver fluke</name>
    <dbReference type="NCBI Taxonomy" id="6198"/>
    <lineage>
        <taxon>Eukaryota</taxon>
        <taxon>Metazoa</taxon>
        <taxon>Spiralia</taxon>
        <taxon>Lophotrochozoa</taxon>
        <taxon>Platyhelminthes</taxon>
        <taxon>Trematoda</taxon>
        <taxon>Digenea</taxon>
        <taxon>Opisthorchiida</taxon>
        <taxon>Opisthorchiata</taxon>
        <taxon>Opisthorchiidae</taxon>
        <taxon>Opisthorchis</taxon>
    </lineage>
</organism>
<dbReference type="RefSeq" id="XP_009167162.1">
    <property type="nucleotide sequence ID" value="XM_009168898.1"/>
</dbReference>
<feature type="compositionally biased region" description="Basic residues" evidence="1">
    <location>
        <begin position="1800"/>
        <end position="1809"/>
    </location>
</feature>
<dbReference type="PANTHER" id="PTHR13388:SF11">
    <property type="entry name" value="DETONATOR, ISOFORM E"/>
    <property type="match status" value="1"/>
</dbReference>
<dbReference type="InterPro" id="IPR031437">
    <property type="entry name" value="Ig_TMEM132_4th"/>
</dbReference>
<keyword evidence="2" id="KW-0732">Signal</keyword>
<reference evidence="4 5" key="1">
    <citation type="submission" date="2013-11" db="EMBL/GenBank/DDBJ databases">
        <title>Opisthorchis viverrini - life in the bile duct.</title>
        <authorList>
            <person name="Young N.D."/>
            <person name="Nagarajan N."/>
            <person name="Lin S.J."/>
            <person name="Korhonen P.K."/>
            <person name="Jex A.R."/>
            <person name="Hall R.S."/>
            <person name="Safavi-Hemami H."/>
            <person name="Kaewkong W."/>
            <person name="Bertrand D."/>
            <person name="Gao S."/>
            <person name="Seet Q."/>
            <person name="Wongkham S."/>
            <person name="Teh B.T."/>
            <person name="Wongkham C."/>
            <person name="Intapan P.M."/>
            <person name="Maleewong W."/>
            <person name="Yang X."/>
            <person name="Hu M."/>
            <person name="Wang Z."/>
            <person name="Hofmann A."/>
            <person name="Sternberg P.W."/>
            <person name="Tan P."/>
            <person name="Wang J."/>
            <person name="Gasser R.B."/>
        </authorList>
    </citation>
    <scope>NUCLEOTIDE SEQUENCE [LARGE SCALE GENOMIC DNA]</scope>
</reference>
<proteinExistence type="predicted"/>